<dbReference type="Proteomes" id="UP000827889">
    <property type="component" value="Chromosome 10"/>
</dbReference>
<evidence type="ECO:0000313" key="3">
    <source>
        <dbReference type="RefSeq" id="XP_030516544.1"/>
    </source>
</evidence>
<dbReference type="GeneID" id="115730094"/>
<protein>
    <submittedName>
        <fullName evidence="3">Uncharacterized protein LOC115730094</fullName>
    </submittedName>
</protein>
<organism evidence="2 3">
    <name type="scientific">Rhodamnia argentea</name>
    <dbReference type="NCBI Taxonomy" id="178133"/>
    <lineage>
        <taxon>Eukaryota</taxon>
        <taxon>Viridiplantae</taxon>
        <taxon>Streptophyta</taxon>
        <taxon>Embryophyta</taxon>
        <taxon>Tracheophyta</taxon>
        <taxon>Spermatophyta</taxon>
        <taxon>Magnoliopsida</taxon>
        <taxon>eudicotyledons</taxon>
        <taxon>Gunneridae</taxon>
        <taxon>Pentapetalae</taxon>
        <taxon>rosids</taxon>
        <taxon>malvids</taxon>
        <taxon>Myrtales</taxon>
        <taxon>Myrtaceae</taxon>
        <taxon>Myrtoideae</taxon>
        <taxon>Myrteae</taxon>
        <taxon>Australasian group</taxon>
        <taxon>Rhodamnia</taxon>
    </lineage>
</organism>
<keyword evidence="2" id="KW-1185">Reference proteome</keyword>
<evidence type="ECO:0000256" key="1">
    <source>
        <dbReference type="SAM" id="Phobius"/>
    </source>
</evidence>
<reference evidence="3" key="1">
    <citation type="submission" date="2025-08" db="UniProtKB">
        <authorList>
            <consortium name="RefSeq"/>
        </authorList>
    </citation>
    <scope>IDENTIFICATION</scope>
    <source>
        <tissue evidence="3">Leaf</tissue>
    </source>
</reference>
<feature type="transmembrane region" description="Helical" evidence="1">
    <location>
        <begin position="20"/>
        <end position="38"/>
    </location>
</feature>
<dbReference type="PANTHER" id="PTHR10811">
    <property type="entry name" value="FRINGE-RELATED"/>
    <property type="match status" value="1"/>
</dbReference>
<dbReference type="OrthoDB" id="421979at2759"/>
<dbReference type="AlphaFoldDB" id="A0A8B8N3B8"/>
<name>A0A8B8N3B8_9MYRT</name>
<gene>
    <name evidence="3" type="primary">LOC115730094</name>
</gene>
<dbReference type="Gene3D" id="3.90.550.50">
    <property type="match status" value="1"/>
</dbReference>
<dbReference type="FunFam" id="3.90.550.50:FF:000006">
    <property type="entry name" value="Fringe-related protein-like"/>
    <property type="match status" value="1"/>
</dbReference>
<accession>A0A8B8N3B8</accession>
<proteinExistence type="predicted"/>
<dbReference type="KEGG" id="rarg:115730094"/>
<sequence>MQPLQSPTKTPSPSRLINLLKLSSLILVAYLFVLLFILSTSKYSSLYSPLQELSTPMSLDHIVFSLFTSQDSWPKSKEYVKLWWNSRTMRGCAFLDRLPPDADSHNDTSSLPPLCVSEDTSRFRYTHGAQHRFQIRIARMVLEAVARNHSNVRWYVFGDDSTVFVTENLVKTLSKYDHRLWHYVGANSENLEQNREFGFKMAFLGAGFAISSPLAKVLARVIDSCIDRYAHLYGGDARVFACLAELGIGIIHEPGFHQFDIRGNALGLLTSHPVTPLVSIHSLDQIDPLFPGMNTLHALQHFFRAANADPQRVLQQTVCYDRWFSWTISVSWGYAIQVFPNHVYLPDAIKVGETFRHWRRGNLFTEAYVFNTRELHPVQCARPTIFFFEKISKSKDRTKTTYKRSYLNCTYDDGSPRKIKEIRVHAHKMDLTKKQLQAPRRQCCNVLPSSSNEALDIAIRECKEEELIYLHL</sequence>
<dbReference type="Pfam" id="PF04646">
    <property type="entry name" value="DUF604"/>
    <property type="match status" value="1"/>
</dbReference>
<keyword evidence="1" id="KW-0472">Membrane</keyword>
<evidence type="ECO:0000313" key="2">
    <source>
        <dbReference type="Proteomes" id="UP000827889"/>
    </source>
</evidence>
<keyword evidence="1" id="KW-0812">Transmembrane</keyword>
<dbReference type="InterPro" id="IPR006740">
    <property type="entry name" value="DUF604"/>
</dbReference>
<dbReference type="RefSeq" id="XP_030516544.1">
    <property type="nucleotide sequence ID" value="XM_030660684.2"/>
</dbReference>
<keyword evidence="1" id="KW-1133">Transmembrane helix</keyword>